<feature type="transmembrane region" description="Helical" evidence="6">
    <location>
        <begin position="70"/>
        <end position="90"/>
    </location>
</feature>
<comment type="subcellular location">
    <subcellularLocation>
        <location evidence="1">Cell membrane</location>
        <topology evidence="1">Multi-pass membrane protein</topology>
    </subcellularLocation>
</comment>
<dbReference type="EMBL" id="CP104067">
    <property type="protein sequence ID" value="WAH44004.1"/>
    <property type="molecule type" value="Genomic_DNA"/>
</dbReference>
<dbReference type="InterPro" id="IPR000390">
    <property type="entry name" value="Small_drug/metabolite_transptr"/>
</dbReference>
<dbReference type="RefSeq" id="WP_268007907.1">
    <property type="nucleotide sequence ID" value="NZ_BSUT01000001.1"/>
</dbReference>
<dbReference type="PANTHER" id="PTHR30561">
    <property type="entry name" value="SMR FAMILY PROTON-DEPENDENT DRUG EFFLUX TRANSPORTER SUGE"/>
    <property type="match status" value="1"/>
</dbReference>
<proteinExistence type="predicted"/>
<keyword evidence="2" id="KW-1003">Cell membrane</keyword>
<feature type="transmembrane region" description="Helical" evidence="6">
    <location>
        <begin position="41"/>
        <end position="63"/>
    </location>
</feature>
<evidence type="ECO:0000256" key="6">
    <source>
        <dbReference type="SAM" id="Phobius"/>
    </source>
</evidence>
<keyword evidence="8" id="KW-1185">Reference proteome</keyword>
<keyword evidence="4 6" id="KW-1133">Transmembrane helix</keyword>
<dbReference type="PANTHER" id="PTHR30561:SF9">
    <property type="entry name" value="4-AMINO-4-DEOXY-L-ARABINOSE-PHOSPHOUNDECAPRENOL FLIPPASE SUBUNIT ARNF-RELATED"/>
    <property type="match status" value="1"/>
</dbReference>
<dbReference type="Gene3D" id="1.10.3730.20">
    <property type="match status" value="1"/>
</dbReference>
<evidence type="ECO:0000256" key="4">
    <source>
        <dbReference type="ARBA" id="ARBA00022989"/>
    </source>
</evidence>
<evidence type="ECO:0000313" key="7">
    <source>
        <dbReference type="EMBL" id="WAH44004.1"/>
    </source>
</evidence>
<name>A0ABY6ZMD2_9BACL</name>
<evidence type="ECO:0000256" key="1">
    <source>
        <dbReference type="ARBA" id="ARBA00004651"/>
    </source>
</evidence>
<evidence type="ECO:0000256" key="3">
    <source>
        <dbReference type="ARBA" id="ARBA00022692"/>
    </source>
</evidence>
<accession>A0ABY6ZMD2</accession>
<feature type="transmembrane region" description="Helical" evidence="6">
    <location>
        <begin position="96"/>
        <end position="114"/>
    </location>
</feature>
<organism evidence="7 8">
    <name type="scientific">Alicyclobacillus fastidiosus</name>
    <dbReference type="NCBI Taxonomy" id="392011"/>
    <lineage>
        <taxon>Bacteria</taxon>
        <taxon>Bacillati</taxon>
        <taxon>Bacillota</taxon>
        <taxon>Bacilli</taxon>
        <taxon>Bacillales</taxon>
        <taxon>Alicyclobacillaceae</taxon>
        <taxon>Alicyclobacillus</taxon>
    </lineage>
</organism>
<evidence type="ECO:0000256" key="5">
    <source>
        <dbReference type="ARBA" id="ARBA00023136"/>
    </source>
</evidence>
<dbReference type="InterPro" id="IPR037185">
    <property type="entry name" value="EmrE-like"/>
</dbReference>
<gene>
    <name evidence="7" type="ORF">NZD89_11855</name>
</gene>
<reference evidence="7" key="1">
    <citation type="submission" date="2022-08" db="EMBL/GenBank/DDBJ databases">
        <title>Alicyclobacillus fastidiosus DSM 17978, complete genome.</title>
        <authorList>
            <person name="Wang Q."/>
            <person name="Cai R."/>
            <person name="Wang Z."/>
        </authorList>
    </citation>
    <scope>NUCLEOTIDE SEQUENCE</scope>
    <source>
        <strain evidence="7">DSM 17978</strain>
    </source>
</reference>
<protein>
    <recommendedName>
        <fullName evidence="9">EamA domain-containing protein</fullName>
    </recommendedName>
</protein>
<sequence>MLYVIMILSNVVLLVAGQTLWKFGLMNKDLTNIKSVIVAMFSPWIIGGIVLYVVATVIWIFLLNKLSLSLLYPLQSLAYVLAIVVSIVIFHEHIPPLRWVGVAVILAGVSLVAIK</sequence>
<evidence type="ECO:0000256" key="2">
    <source>
        <dbReference type="ARBA" id="ARBA00022475"/>
    </source>
</evidence>
<keyword evidence="3 6" id="KW-0812">Transmembrane</keyword>
<evidence type="ECO:0000313" key="8">
    <source>
        <dbReference type="Proteomes" id="UP001164761"/>
    </source>
</evidence>
<keyword evidence="5 6" id="KW-0472">Membrane</keyword>
<dbReference type="SUPFAM" id="SSF103481">
    <property type="entry name" value="Multidrug resistance efflux transporter EmrE"/>
    <property type="match status" value="1"/>
</dbReference>
<evidence type="ECO:0008006" key="9">
    <source>
        <dbReference type="Google" id="ProtNLM"/>
    </source>
</evidence>
<dbReference type="Proteomes" id="UP001164761">
    <property type="component" value="Chromosome"/>
</dbReference>